<keyword evidence="8" id="KW-1185">Reference proteome</keyword>
<reference evidence="7 8" key="1">
    <citation type="submission" date="2018-01" db="EMBL/GenBank/DDBJ databases">
        <title>Genomic Encyclopedia of Type Strains, Phase I: the one thousand microbial genomes (KMG-I) project.</title>
        <authorList>
            <person name="Goeker M."/>
        </authorList>
    </citation>
    <scope>NUCLEOTIDE SEQUENCE [LARGE SCALE GENOMIC DNA]</scope>
    <source>
        <strain evidence="7 8">DSM 17960</strain>
    </source>
</reference>
<dbReference type="SUPFAM" id="SSF50156">
    <property type="entry name" value="PDZ domain-like"/>
    <property type="match status" value="1"/>
</dbReference>
<protein>
    <submittedName>
        <fullName evidence="7">Carboxyl-terminal processing protease</fullName>
    </submittedName>
</protein>
<dbReference type="Proteomes" id="UP000237056">
    <property type="component" value="Unassembled WGS sequence"/>
</dbReference>
<dbReference type="InterPro" id="IPR029045">
    <property type="entry name" value="ClpP/crotonase-like_dom_sf"/>
</dbReference>
<dbReference type="GO" id="GO:0007165">
    <property type="term" value="P:signal transduction"/>
    <property type="evidence" value="ECO:0007669"/>
    <property type="project" value="TreeGrafter"/>
</dbReference>
<dbReference type="Gene3D" id="3.90.226.10">
    <property type="entry name" value="2-enoyl-CoA Hydratase, Chain A, domain 1"/>
    <property type="match status" value="1"/>
</dbReference>
<dbReference type="Pfam" id="PF03572">
    <property type="entry name" value="Peptidase_S41"/>
    <property type="match status" value="1"/>
</dbReference>
<proteinExistence type="inferred from homology"/>
<dbReference type="Gene3D" id="3.30.750.44">
    <property type="match status" value="1"/>
</dbReference>
<dbReference type="SUPFAM" id="SSF52096">
    <property type="entry name" value="ClpP/crotonase"/>
    <property type="match status" value="1"/>
</dbReference>
<dbReference type="InterPro" id="IPR055210">
    <property type="entry name" value="CtpA/B_N"/>
</dbReference>
<comment type="similarity">
    <text evidence="1 5">Belongs to the peptidase S41A family.</text>
</comment>
<dbReference type="SMART" id="SM00245">
    <property type="entry name" value="TSPc"/>
    <property type="match status" value="1"/>
</dbReference>
<keyword evidence="4 5" id="KW-0720">Serine protease</keyword>
<dbReference type="GO" id="GO:0008236">
    <property type="term" value="F:serine-type peptidase activity"/>
    <property type="evidence" value="ECO:0007669"/>
    <property type="project" value="UniProtKB-KW"/>
</dbReference>
<evidence type="ECO:0000259" key="6">
    <source>
        <dbReference type="PROSITE" id="PS50106"/>
    </source>
</evidence>
<dbReference type="PANTHER" id="PTHR32060">
    <property type="entry name" value="TAIL-SPECIFIC PROTEASE"/>
    <property type="match status" value="1"/>
</dbReference>
<dbReference type="InterPro" id="IPR004447">
    <property type="entry name" value="Peptidase_S41A"/>
</dbReference>
<dbReference type="NCBIfam" id="TIGR00225">
    <property type="entry name" value="prc"/>
    <property type="match status" value="1"/>
</dbReference>
<name>A0A2S4NBB6_9FLAO</name>
<dbReference type="Pfam" id="PF17820">
    <property type="entry name" value="PDZ_6"/>
    <property type="match status" value="1"/>
</dbReference>
<dbReference type="GO" id="GO:0006508">
    <property type="term" value="P:proteolysis"/>
    <property type="evidence" value="ECO:0007669"/>
    <property type="project" value="UniProtKB-KW"/>
</dbReference>
<dbReference type="SMART" id="SM00228">
    <property type="entry name" value="PDZ"/>
    <property type="match status" value="1"/>
</dbReference>
<dbReference type="GO" id="GO:0030288">
    <property type="term" value="C:outer membrane-bounded periplasmic space"/>
    <property type="evidence" value="ECO:0007669"/>
    <property type="project" value="TreeGrafter"/>
</dbReference>
<evidence type="ECO:0000313" key="8">
    <source>
        <dbReference type="Proteomes" id="UP000237056"/>
    </source>
</evidence>
<comment type="caution">
    <text evidence="7">The sequence shown here is derived from an EMBL/GenBank/DDBJ whole genome shotgun (WGS) entry which is preliminary data.</text>
</comment>
<dbReference type="PANTHER" id="PTHR32060:SF30">
    <property type="entry name" value="CARBOXY-TERMINAL PROCESSING PROTEASE CTPA"/>
    <property type="match status" value="1"/>
</dbReference>
<organism evidence="7 8">
    <name type="scientific">Flavobacterium croceum DSM 17960</name>
    <dbReference type="NCBI Taxonomy" id="1121886"/>
    <lineage>
        <taxon>Bacteria</taxon>
        <taxon>Pseudomonadati</taxon>
        <taxon>Bacteroidota</taxon>
        <taxon>Flavobacteriia</taxon>
        <taxon>Flavobacteriales</taxon>
        <taxon>Flavobacteriaceae</taxon>
        <taxon>Flavobacterium</taxon>
    </lineage>
</organism>
<keyword evidence="2 5" id="KW-0645">Protease</keyword>
<evidence type="ECO:0000256" key="2">
    <source>
        <dbReference type="ARBA" id="ARBA00022670"/>
    </source>
</evidence>
<dbReference type="OrthoDB" id="9812068at2"/>
<dbReference type="PROSITE" id="PS50106">
    <property type="entry name" value="PDZ"/>
    <property type="match status" value="1"/>
</dbReference>
<evidence type="ECO:0000256" key="4">
    <source>
        <dbReference type="ARBA" id="ARBA00022825"/>
    </source>
</evidence>
<dbReference type="InterPro" id="IPR036034">
    <property type="entry name" value="PDZ_sf"/>
</dbReference>
<dbReference type="AlphaFoldDB" id="A0A2S4NBB6"/>
<gene>
    <name evidence="7" type="ORF">Q361_10190</name>
</gene>
<evidence type="ECO:0000256" key="5">
    <source>
        <dbReference type="RuleBase" id="RU004404"/>
    </source>
</evidence>
<dbReference type="CDD" id="cd07560">
    <property type="entry name" value="Peptidase_S41_CPP"/>
    <property type="match status" value="1"/>
</dbReference>
<evidence type="ECO:0000256" key="3">
    <source>
        <dbReference type="ARBA" id="ARBA00022801"/>
    </source>
</evidence>
<dbReference type="RefSeq" id="WP_103724740.1">
    <property type="nucleotide sequence ID" value="NZ_PQNY01000001.1"/>
</dbReference>
<dbReference type="Gene3D" id="2.30.42.10">
    <property type="match status" value="1"/>
</dbReference>
<dbReference type="InterPro" id="IPR005151">
    <property type="entry name" value="Tail-specific_protease"/>
</dbReference>
<dbReference type="EMBL" id="PQNY01000001">
    <property type="protein sequence ID" value="POS02992.1"/>
    <property type="molecule type" value="Genomic_DNA"/>
</dbReference>
<evidence type="ECO:0000313" key="7">
    <source>
        <dbReference type="EMBL" id="POS02992.1"/>
    </source>
</evidence>
<dbReference type="GO" id="GO:0004175">
    <property type="term" value="F:endopeptidase activity"/>
    <property type="evidence" value="ECO:0007669"/>
    <property type="project" value="TreeGrafter"/>
</dbReference>
<dbReference type="InterPro" id="IPR001478">
    <property type="entry name" value="PDZ"/>
</dbReference>
<dbReference type="InterPro" id="IPR041489">
    <property type="entry name" value="PDZ_6"/>
</dbReference>
<evidence type="ECO:0000256" key="1">
    <source>
        <dbReference type="ARBA" id="ARBA00009179"/>
    </source>
</evidence>
<keyword evidence="3 5" id="KW-0378">Hydrolase</keyword>
<feature type="domain" description="PDZ" evidence="6">
    <location>
        <begin position="82"/>
        <end position="151"/>
    </location>
</feature>
<accession>A0A2S4NBB6</accession>
<dbReference type="Pfam" id="PF22694">
    <property type="entry name" value="CtpB_N-like"/>
    <property type="match status" value="1"/>
</dbReference>
<sequence length="544" mass="61585">MKLIKKRYWLTAFAAGFMFVGVSFKDDFFEIAKQIEIFTTLFKTVNQNYVDETNPSELMDKAIKSMLADLDPYTNYFNEEDVIKFRINNTGEYTGIGAMITRKEDKLIIKEPYKGFPADKAGLKAGDAIIQINDVKLADYKEDASELLKGAKNTKVNIVYVRQGKTLTTQLILDEVDVKAVPFFSKIDDKTGYIVLEKFNNKASTETRDALEKLKSQGAEKIILDLRGNPGGLLHEAVNICNLFVPKGEVIVTTKSKNEKYNITYKTIKEPIDTEIPLVVIVDGKSASASEIVSGALQDLDRAVVLGSRSFGKGLVQRPFDMTYNTQVKVTISRYYTPAGRCIQAYDYTKKDKDGKAQKTDAAKYNAFKTKNGRTVYDGGGIQPDVELEETKLSPIAQALQKNDGIFNYATQYYFKNPNVGDKIPTVTDADFADFKNFLKKENINFDTETEVALKATLEKAKKEKIDETIKLQYDQLLVALQKSEETLLDKNQKEIKRLLVDELIKRYQYKEGLYQYYIKNNAEILKATTLLSNATEYNKILKK</sequence>